<dbReference type="PROSITE" id="PS51996">
    <property type="entry name" value="TR_MART"/>
    <property type="match status" value="1"/>
</dbReference>
<dbReference type="GO" id="GO:0005576">
    <property type="term" value="C:extracellular region"/>
    <property type="evidence" value="ECO:0007669"/>
    <property type="project" value="InterPro"/>
</dbReference>
<dbReference type="InterPro" id="IPR003540">
    <property type="entry name" value="ADP-ribosyltransferase"/>
</dbReference>
<dbReference type="Proteomes" id="UP000429958">
    <property type="component" value="Unassembled WGS sequence"/>
</dbReference>
<sequence length="183" mass="21160">MFIELNKSEAKKYGKELYRKWITKLTKSEIKSLKKYKLSSKKINNDARNNIKNIDVDNISKALKKGTIDKNITVYREAHIKLLESNNTTIQKVSVGDVLIETGFMSSFLYRPKRIFKGKVRLKINVPVGTYGAYINEILFIYKWERELLFDRGTVLKVIGKSFDKGILLLEVVCINDNNSAEF</sequence>
<protein>
    <recommendedName>
        <fullName evidence="1">ADP ribosyltransferase domain-containing protein</fullName>
    </recommendedName>
</protein>
<evidence type="ECO:0000259" key="1">
    <source>
        <dbReference type="Pfam" id="PF03496"/>
    </source>
</evidence>
<gene>
    <name evidence="2" type="ORF">FYJ39_18835</name>
</gene>
<keyword evidence="3" id="KW-1185">Reference proteome</keyword>
<dbReference type="EMBL" id="VUMD01000027">
    <property type="protein sequence ID" value="MSS38509.1"/>
    <property type="molecule type" value="Genomic_DNA"/>
</dbReference>
<dbReference type="Pfam" id="PF03496">
    <property type="entry name" value="ADPrib_exo_Tox"/>
    <property type="match status" value="1"/>
</dbReference>
<evidence type="ECO:0000313" key="3">
    <source>
        <dbReference type="Proteomes" id="UP000429958"/>
    </source>
</evidence>
<feature type="domain" description="ADP ribosyltransferase" evidence="1">
    <location>
        <begin position="10"/>
        <end position="158"/>
    </location>
</feature>
<accession>A0A7X2NP68</accession>
<dbReference type="SUPFAM" id="SSF56399">
    <property type="entry name" value="ADP-ribosylation"/>
    <property type="match status" value="1"/>
</dbReference>
<comment type="caution">
    <text evidence="2">The sequence shown here is derived from an EMBL/GenBank/DDBJ whole genome shotgun (WGS) entry which is preliminary data.</text>
</comment>
<evidence type="ECO:0000313" key="2">
    <source>
        <dbReference type="EMBL" id="MSS38509.1"/>
    </source>
</evidence>
<proteinExistence type="predicted"/>
<dbReference type="Gene3D" id="3.90.176.10">
    <property type="entry name" value="Toxin ADP-ribosyltransferase, Chain A, domain 1"/>
    <property type="match status" value="1"/>
</dbReference>
<organism evidence="2 3">
    <name type="scientific">Clostridium porci</name>
    <dbReference type="NCBI Taxonomy" id="2605778"/>
    <lineage>
        <taxon>Bacteria</taxon>
        <taxon>Bacillati</taxon>
        <taxon>Bacillota</taxon>
        <taxon>Clostridia</taxon>
        <taxon>Eubacteriales</taxon>
        <taxon>Clostridiaceae</taxon>
        <taxon>Clostridium</taxon>
    </lineage>
</organism>
<reference evidence="2 3" key="1">
    <citation type="submission" date="2019-08" db="EMBL/GenBank/DDBJ databases">
        <title>In-depth cultivation of the pig gut microbiome towards novel bacterial diversity and tailored functional studies.</title>
        <authorList>
            <person name="Wylensek D."/>
            <person name="Hitch T.C.A."/>
            <person name="Clavel T."/>
        </authorList>
    </citation>
    <scope>NUCLEOTIDE SEQUENCE [LARGE SCALE GENOMIC DNA]</scope>
    <source>
        <strain evidence="2 3">WCA-389-WT-23D1</strain>
    </source>
</reference>
<dbReference type="RefSeq" id="WP_154473912.1">
    <property type="nucleotide sequence ID" value="NZ_VUMD01000027.1"/>
</dbReference>
<name>A0A7X2NP68_9CLOT</name>
<dbReference type="AlphaFoldDB" id="A0A7X2NP68"/>